<protein>
    <recommendedName>
        <fullName evidence="2">Single-stranded DNA-binding protein</fullName>
    </recommendedName>
</protein>
<feature type="region of interest" description="Disordered" evidence="3">
    <location>
        <begin position="102"/>
        <end position="162"/>
    </location>
</feature>
<dbReference type="Proteomes" id="UP000767446">
    <property type="component" value="Unassembled WGS sequence"/>
</dbReference>
<feature type="compositionally biased region" description="Basic and acidic residues" evidence="3">
    <location>
        <begin position="147"/>
        <end position="162"/>
    </location>
</feature>
<dbReference type="InterPro" id="IPR000424">
    <property type="entry name" value="Primosome_PriB/ssb"/>
</dbReference>
<evidence type="ECO:0000256" key="3">
    <source>
        <dbReference type="SAM" id="MobiDB-lite"/>
    </source>
</evidence>
<reference evidence="4" key="1">
    <citation type="submission" date="2021-02" db="EMBL/GenBank/DDBJ databases">
        <title>Metagenome analyses of Stigonema ocellatum DSM 106950, Chlorogloea purpurea SAG 13.99 and Gomphosphaeria aponina DSM 107014.</title>
        <authorList>
            <person name="Marter P."/>
            <person name="Huang S."/>
        </authorList>
    </citation>
    <scope>NUCLEOTIDE SEQUENCE</scope>
    <source>
        <strain evidence="4">JP213</strain>
    </source>
</reference>
<dbReference type="CDD" id="cd04496">
    <property type="entry name" value="SSB_OBF"/>
    <property type="match status" value="1"/>
</dbReference>
<feature type="compositionally biased region" description="Polar residues" evidence="3">
    <location>
        <begin position="102"/>
        <end position="111"/>
    </location>
</feature>
<dbReference type="GO" id="GO:0003697">
    <property type="term" value="F:single-stranded DNA binding"/>
    <property type="evidence" value="ECO:0007669"/>
    <property type="project" value="InterPro"/>
</dbReference>
<dbReference type="PIRSF" id="PIRSF002070">
    <property type="entry name" value="SSB"/>
    <property type="match status" value="1"/>
</dbReference>
<organism evidence="4 5">
    <name type="scientific">Gomphosphaeria aponina SAG 52.96 = DSM 107014</name>
    <dbReference type="NCBI Taxonomy" id="1521640"/>
    <lineage>
        <taxon>Bacteria</taxon>
        <taxon>Bacillati</taxon>
        <taxon>Cyanobacteriota</taxon>
        <taxon>Cyanophyceae</taxon>
        <taxon>Oscillatoriophycideae</taxon>
        <taxon>Chroococcales</taxon>
        <taxon>Gomphosphaeriaceae</taxon>
        <taxon>Gomphosphaeria</taxon>
    </lineage>
</organism>
<dbReference type="PANTHER" id="PTHR10302:SF27">
    <property type="entry name" value="SINGLE-STRANDED DNA-BINDING PROTEIN"/>
    <property type="match status" value="1"/>
</dbReference>
<proteinExistence type="predicted"/>
<dbReference type="GO" id="GO:0009295">
    <property type="term" value="C:nucleoid"/>
    <property type="evidence" value="ECO:0007669"/>
    <property type="project" value="TreeGrafter"/>
</dbReference>
<evidence type="ECO:0000313" key="4">
    <source>
        <dbReference type="EMBL" id="MBR8829462.1"/>
    </source>
</evidence>
<dbReference type="AlphaFoldDB" id="A0A941GTC6"/>
<dbReference type="GO" id="GO:0006260">
    <property type="term" value="P:DNA replication"/>
    <property type="evidence" value="ECO:0007669"/>
    <property type="project" value="InterPro"/>
</dbReference>
<evidence type="ECO:0000256" key="1">
    <source>
        <dbReference type="ARBA" id="ARBA00023125"/>
    </source>
</evidence>
<dbReference type="EMBL" id="JADQBC010000137">
    <property type="protein sequence ID" value="MBR8829462.1"/>
    <property type="molecule type" value="Genomic_DNA"/>
</dbReference>
<dbReference type="InterPro" id="IPR011344">
    <property type="entry name" value="ssDNA-bd"/>
</dbReference>
<accession>A0A941GTC6</accession>
<feature type="compositionally biased region" description="Acidic residues" evidence="3">
    <location>
        <begin position="123"/>
        <end position="132"/>
    </location>
</feature>
<comment type="caution">
    <text evidence="4">The sequence shown here is derived from an EMBL/GenBank/DDBJ whole genome shotgun (WGS) entry which is preliminary data.</text>
</comment>
<keyword evidence="1 2" id="KW-0238">DNA-binding</keyword>
<dbReference type="Pfam" id="PF00436">
    <property type="entry name" value="SSB"/>
    <property type="match status" value="1"/>
</dbReference>
<dbReference type="SUPFAM" id="SSF50249">
    <property type="entry name" value="Nucleic acid-binding proteins"/>
    <property type="match status" value="1"/>
</dbReference>
<evidence type="ECO:0000256" key="2">
    <source>
        <dbReference type="PIRNR" id="PIRNR002070"/>
    </source>
</evidence>
<dbReference type="Gene3D" id="2.40.50.140">
    <property type="entry name" value="Nucleic acid-binding proteins"/>
    <property type="match status" value="1"/>
</dbReference>
<sequence length="162" mass="18073">MNSCILMGKIVRSPELRYTQENQTPIAQMLVEFEGPSASDQVATLKVVAWGNMATETQEKYTEGDRVIIEGRLSMNRIERPEGVKETVAELVASHIYPLSTEETAPTSSRDNVIPLKKPEQTPEYDDAETGETEAYSNAEPVNIQRKNADLGEDKNLDDIPF</sequence>
<name>A0A941GTC6_9CHRO</name>
<dbReference type="PROSITE" id="PS50935">
    <property type="entry name" value="SSB"/>
    <property type="match status" value="1"/>
</dbReference>
<gene>
    <name evidence="4" type="ORF">DSM107014_16455</name>
</gene>
<dbReference type="InterPro" id="IPR012340">
    <property type="entry name" value="NA-bd_OB-fold"/>
</dbReference>
<dbReference type="PANTHER" id="PTHR10302">
    <property type="entry name" value="SINGLE-STRANDED DNA-BINDING PROTEIN"/>
    <property type="match status" value="1"/>
</dbReference>
<evidence type="ECO:0000313" key="5">
    <source>
        <dbReference type="Proteomes" id="UP000767446"/>
    </source>
</evidence>